<sequence>MVTGRGIHLREREGRGASEEAEEDGGAEHEEPDDVDEQQRLARDGRGAGADLAVAAASHAGPRAGRLGAAAPVRDPVGAADRVRAEAPHRAQRDVAVPVRDGGRAGVAGLRRRRGGGRGEEEARVCARRSESVARRMRWTRREGGMPGVAGGRWSPARGGA</sequence>
<protein>
    <submittedName>
        <fullName evidence="2">Uncharacterized protein</fullName>
    </submittedName>
</protein>
<feature type="compositionally biased region" description="Low complexity" evidence="1">
    <location>
        <begin position="49"/>
        <end position="72"/>
    </location>
</feature>
<reference evidence="2" key="1">
    <citation type="submission" date="2020-10" db="EMBL/GenBank/DDBJ databases">
        <authorList>
            <person name="Han B."/>
            <person name="Lu T."/>
            <person name="Zhao Q."/>
            <person name="Huang X."/>
            <person name="Zhao Y."/>
        </authorList>
    </citation>
    <scope>NUCLEOTIDE SEQUENCE</scope>
</reference>
<dbReference type="AlphaFoldDB" id="A0A811NR11"/>
<evidence type="ECO:0000313" key="2">
    <source>
        <dbReference type="EMBL" id="CAD6229389.1"/>
    </source>
</evidence>
<keyword evidence="3" id="KW-1185">Reference proteome</keyword>
<dbReference type="Proteomes" id="UP000604825">
    <property type="component" value="Unassembled WGS sequence"/>
</dbReference>
<organism evidence="2 3">
    <name type="scientific">Miscanthus lutarioriparius</name>
    <dbReference type="NCBI Taxonomy" id="422564"/>
    <lineage>
        <taxon>Eukaryota</taxon>
        <taxon>Viridiplantae</taxon>
        <taxon>Streptophyta</taxon>
        <taxon>Embryophyta</taxon>
        <taxon>Tracheophyta</taxon>
        <taxon>Spermatophyta</taxon>
        <taxon>Magnoliopsida</taxon>
        <taxon>Liliopsida</taxon>
        <taxon>Poales</taxon>
        <taxon>Poaceae</taxon>
        <taxon>PACMAD clade</taxon>
        <taxon>Panicoideae</taxon>
        <taxon>Andropogonodae</taxon>
        <taxon>Andropogoneae</taxon>
        <taxon>Saccharinae</taxon>
        <taxon>Miscanthus</taxon>
    </lineage>
</organism>
<feature type="region of interest" description="Disordered" evidence="1">
    <location>
        <begin position="99"/>
        <end position="123"/>
    </location>
</feature>
<gene>
    <name evidence="2" type="ORF">NCGR_LOCUS19969</name>
</gene>
<evidence type="ECO:0000256" key="1">
    <source>
        <dbReference type="SAM" id="MobiDB-lite"/>
    </source>
</evidence>
<name>A0A811NR11_9POAL</name>
<dbReference type="EMBL" id="CAJGYO010000005">
    <property type="protein sequence ID" value="CAD6229389.1"/>
    <property type="molecule type" value="Genomic_DNA"/>
</dbReference>
<feature type="compositionally biased region" description="Basic and acidic residues" evidence="1">
    <location>
        <begin position="37"/>
        <end position="46"/>
    </location>
</feature>
<feature type="compositionally biased region" description="Basic and acidic residues" evidence="1">
    <location>
        <begin position="8"/>
        <end position="18"/>
    </location>
</feature>
<feature type="region of interest" description="Disordered" evidence="1">
    <location>
        <begin position="1"/>
        <end position="73"/>
    </location>
</feature>
<feature type="compositionally biased region" description="Acidic residues" evidence="1">
    <location>
        <begin position="19"/>
        <end position="36"/>
    </location>
</feature>
<feature type="region of interest" description="Disordered" evidence="1">
    <location>
        <begin position="140"/>
        <end position="161"/>
    </location>
</feature>
<proteinExistence type="predicted"/>
<accession>A0A811NR11</accession>
<evidence type="ECO:0000313" key="3">
    <source>
        <dbReference type="Proteomes" id="UP000604825"/>
    </source>
</evidence>
<comment type="caution">
    <text evidence="2">The sequence shown here is derived from an EMBL/GenBank/DDBJ whole genome shotgun (WGS) entry which is preliminary data.</text>
</comment>